<dbReference type="HOGENOM" id="CLU_040563_0_0_1"/>
<dbReference type="Proteomes" id="UP000053424">
    <property type="component" value="Unassembled WGS sequence"/>
</dbReference>
<dbReference type="InterPro" id="IPR036047">
    <property type="entry name" value="F-box-like_dom_sf"/>
</dbReference>
<dbReference type="OrthoDB" id="3068592at2759"/>
<reference evidence="3" key="2">
    <citation type="submission" date="2015-01" db="EMBL/GenBank/DDBJ databases">
        <title>Evolutionary Origins and Diversification of the Mycorrhizal Mutualists.</title>
        <authorList>
            <consortium name="DOE Joint Genome Institute"/>
            <consortium name="Mycorrhizal Genomics Consortium"/>
            <person name="Kohler A."/>
            <person name="Kuo A."/>
            <person name="Nagy L.G."/>
            <person name="Floudas D."/>
            <person name="Copeland A."/>
            <person name="Barry K.W."/>
            <person name="Cichocki N."/>
            <person name="Veneault-Fourrey C."/>
            <person name="LaButti K."/>
            <person name="Lindquist E.A."/>
            <person name="Lipzen A."/>
            <person name="Lundell T."/>
            <person name="Morin E."/>
            <person name="Murat C."/>
            <person name="Riley R."/>
            <person name="Ohm R."/>
            <person name="Sun H."/>
            <person name="Tunlid A."/>
            <person name="Henrissat B."/>
            <person name="Grigoriev I.V."/>
            <person name="Hibbett D.S."/>
            <person name="Martin F."/>
        </authorList>
    </citation>
    <scope>NUCLEOTIDE SEQUENCE [LARGE SCALE GENOMIC DNA]</scope>
    <source>
        <strain evidence="3">h7</strain>
    </source>
</reference>
<evidence type="ECO:0000313" key="2">
    <source>
        <dbReference type="EMBL" id="KIM47349.1"/>
    </source>
</evidence>
<dbReference type="InterPro" id="IPR001810">
    <property type="entry name" value="F-box_dom"/>
</dbReference>
<accession>A0A0C3CTC3</accession>
<evidence type="ECO:0000313" key="3">
    <source>
        <dbReference type="Proteomes" id="UP000053424"/>
    </source>
</evidence>
<proteinExistence type="predicted"/>
<protein>
    <recommendedName>
        <fullName evidence="1">F-box domain-containing protein</fullName>
    </recommendedName>
</protein>
<evidence type="ECO:0000259" key="1">
    <source>
        <dbReference type="PROSITE" id="PS50181"/>
    </source>
</evidence>
<dbReference type="PROSITE" id="PS50181">
    <property type="entry name" value="FBOX"/>
    <property type="match status" value="1"/>
</dbReference>
<dbReference type="Pfam" id="PF12937">
    <property type="entry name" value="F-box-like"/>
    <property type="match status" value="1"/>
</dbReference>
<keyword evidence="3" id="KW-1185">Reference proteome</keyword>
<reference evidence="2 3" key="1">
    <citation type="submission" date="2014-04" db="EMBL/GenBank/DDBJ databases">
        <authorList>
            <consortium name="DOE Joint Genome Institute"/>
            <person name="Kuo A."/>
            <person name="Gay G."/>
            <person name="Dore J."/>
            <person name="Kohler A."/>
            <person name="Nagy L.G."/>
            <person name="Floudas D."/>
            <person name="Copeland A."/>
            <person name="Barry K.W."/>
            <person name="Cichocki N."/>
            <person name="Veneault-Fourrey C."/>
            <person name="LaButti K."/>
            <person name="Lindquist E.A."/>
            <person name="Lipzen A."/>
            <person name="Lundell T."/>
            <person name="Morin E."/>
            <person name="Murat C."/>
            <person name="Sun H."/>
            <person name="Tunlid A."/>
            <person name="Henrissat B."/>
            <person name="Grigoriev I.V."/>
            <person name="Hibbett D.S."/>
            <person name="Martin F."/>
            <person name="Nordberg H.P."/>
            <person name="Cantor M.N."/>
            <person name="Hua S.X."/>
        </authorList>
    </citation>
    <scope>NUCLEOTIDE SEQUENCE [LARGE SCALE GENOMIC DNA]</scope>
    <source>
        <strain evidence="3">h7</strain>
    </source>
</reference>
<dbReference type="AlphaFoldDB" id="A0A0C3CTC3"/>
<dbReference type="SUPFAM" id="SSF81383">
    <property type="entry name" value="F-box domain"/>
    <property type="match status" value="1"/>
</dbReference>
<feature type="domain" description="F-box" evidence="1">
    <location>
        <begin position="2"/>
        <end position="48"/>
    </location>
</feature>
<name>A0A0C3CTC3_HEBCY</name>
<dbReference type="Gene3D" id="1.20.1280.50">
    <property type="match status" value="1"/>
</dbReference>
<organism evidence="2 3">
    <name type="scientific">Hebeloma cylindrosporum</name>
    <dbReference type="NCBI Taxonomy" id="76867"/>
    <lineage>
        <taxon>Eukaryota</taxon>
        <taxon>Fungi</taxon>
        <taxon>Dikarya</taxon>
        <taxon>Basidiomycota</taxon>
        <taxon>Agaricomycotina</taxon>
        <taxon>Agaricomycetes</taxon>
        <taxon>Agaricomycetidae</taxon>
        <taxon>Agaricales</taxon>
        <taxon>Agaricineae</taxon>
        <taxon>Hymenogastraceae</taxon>
        <taxon>Hebeloma</taxon>
    </lineage>
</organism>
<dbReference type="EMBL" id="KN831770">
    <property type="protein sequence ID" value="KIM47349.1"/>
    <property type="molecule type" value="Genomic_DNA"/>
</dbReference>
<gene>
    <name evidence="2" type="ORF">M413DRAFT_273184</name>
</gene>
<sequence length="517" mass="58944">MIIALLSLPAEVILEVFKILGWRDILRVSETCRTFFEIAQDRSIWTALLRDSPTLFHRPTLEAPIDEYTTHDLKNIVLRNISSTLGWNSSREPQERTTPEGDFVVGEEKILLEGGRWLLSFGGNLTVYNPDYSGAILAYDLDSPEFSSTIIYKDTIPERDMVLMKMFAQVDRTQSCLAYTVGLIFEGFDDPYMPVRFEVLRIEQRGRGPEAKLLTSTIKSLSCWDHVADILGDYAIITYFALGATRIPYRKVKICNWRTSSSNKHAASILKFKSNTVRFDFLRTSFSKVVFEVIRILPENKILVIEPGRIAIYRIPELHWAKPSEVHAVDGNIPSQQPIWSASLSPEMSIRNVNTFDSSKPSYGPLATRLAFTRNEQIYGLVIPHDGRTPTLHVLATVPELPRLMFYTMVTVCIDKIYGKPWGSELKASMLSFSWPEEVDLRQPTAWVPPILHFTHKQFAGHSTSATRVNDLVDEISGRVVTGWKDENYELPEEVDEVCWSVVDFFHPRFLPSSFKP</sequence>
<dbReference type="SMART" id="SM00256">
    <property type="entry name" value="FBOX"/>
    <property type="match status" value="1"/>
</dbReference>